<dbReference type="Pfam" id="PF13193">
    <property type="entry name" value="AMP-binding_C"/>
    <property type="match status" value="1"/>
</dbReference>
<protein>
    <recommendedName>
        <fullName evidence="7">Long-chain fatty acid--CoA ligase</fullName>
    </recommendedName>
</protein>
<evidence type="ECO:0000259" key="4">
    <source>
        <dbReference type="Pfam" id="PF13193"/>
    </source>
</evidence>
<sequence length="491" mass="51341">MGANPASTSEARFVAHWAQTRPDAPAIIDDQESVSFAELDRRVGGLSATIQSAGLGRGSRIAVVGANGMETAVALLAVWRTGAAVALVNERLSQAEQERLIDFADVAGVLSCSPADGGTALRLRDTAHDGAAPAHGDAALILFTSGTTGAPKGVMLAHDNLDFVAHGIAARRGIGPSDCAYAALPLTHAFGLTSVLLGALCAGASVRILSRFQPEGVIAGLENSGGVTLFNGVPTMFARLCDQLEARAAPLASASLRFIGCGGSPLSPALVDRVNQWIGLPLHSGYGMSEAGPTITMTDGADDPRTAGVGLPLPGVSLSVRSPAGAAMPAGHPGEVYVRGPGIMRGYFKAPELTRDTVDAEGWLRTGDLGQIDRDGALHLLGRQKEMIIRSGFNVYPLEIEALVDEDPAVEQCAVLGYPEGEDEGIALFVKLRDVDALDAVLTRLTARIAPYKRPTRAIIIDDFPTTLAGKVIKPKLLERMGDQEIEMQQH</sequence>
<comment type="caution">
    <text evidence="5">The sequence shown here is derived from an EMBL/GenBank/DDBJ whole genome shotgun (WGS) entry which is preliminary data.</text>
</comment>
<organism evidence="5 6">
    <name type="scientific">Sandarakinorhabdus cyanobacteriorum</name>
    <dbReference type="NCBI Taxonomy" id="1981098"/>
    <lineage>
        <taxon>Bacteria</taxon>
        <taxon>Pseudomonadati</taxon>
        <taxon>Pseudomonadota</taxon>
        <taxon>Alphaproteobacteria</taxon>
        <taxon>Sphingomonadales</taxon>
        <taxon>Sphingosinicellaceae</taxon>
        <taxon>Sandarakinorhabdus</taxon>
    </lineage>
</organism>
<dbReference type="GO" id="GO:0006631">
    <property type="term" value="P:fatty acid metabolic process"/>
    <property type="evidence" value="ECO:0007669"/>
    <property type="project" value="TreeGrafter"/>
</dbReference>
<dbReference type="OrthoDB" id="9803968at2"/>
<proteinExistence type="inferred from homology"/>
<accession>A0A255Z2S7</accession>
<evidence type="ECO:0008006" key="7">
    <source>
        <dbReference type="Google" id="ProtNLM"/>
    </source>
</evidence>
<keyword evidence="2" id="KW-0436">Ligase</keyword>
<dbReference type="InterPro" id="IPR045851">
    <property type="entry name" value="AMP-bd_C_sf"/>
</dbReference>
<dbReference type="EMBL" id="NOXT01000051">
    <property type="protein sequence ID" value="OYQ35766.1"/>
    <property type="molecule type" value="Genomic_DNA"/>
</dbReference>
<dbReference type="Pfam" id="PF00501">
    <property type="entry name" value="AMP-binding"/>
    <property type="match status" value="1"/>
</dbReference>
<feature type="domain" description="AMP-binding enzyme C-terminal" evidence="4">
    <location>
        <begin position="399"/>
        <end position="471"/>
    </location>
</feature>
<dbReference type="PANTHER" id="PTHR43201">
    <property type="entry name" value="ACYL-COA SYNTHETASE"/>
    <property type="match status" value="1"/>
</dbReference>
<keyword evidence="6" id="KW-1185">Reference proteome</keyword>
<dbReference type="Proteomes" id="UP000216991">
    <property type="component" value="Unassembled WGS sequence"/>
</dbReference>
<evidence type="ECO:0000259" key="3">
    <source>
        <dbReference type="Pfam" id="PF00501"/>
    </source>
</evidence>
<dbReference type="GO" id="GO:0031956">
    <property type="term" value="F:medium-chain fatty acid-CoA ligase activity"/>
    <property type="evidence" value="ECO:0007669"/>
    <property type="project" value="TreeGrafter"/>
</dbReference>
<dbReference type="InterPro" id="IPR000873">
    <property type="entry name" value="AMP-dep_synth/lig_dom"/>
</dbReference>
<dbReference type="AlphaFoldDB" id="A0A255Z2S7"/>
<dbReference type="InterPro" id="IPR025110">
    <property type="entry name" value="AMP-bd_C"/>
</dbReference>
<evidence type="ECO:0000313" key="6">
    <source>
        <dbReference type="Proteomes" id="UP000216991"/>
    </source>
</evidence>
<dbReference type="Gene3D" id="3.40.50.12780">
    <property type="entry name" value="N-terminal domain of ligase-like"/>
    <property type="match status" value="1"/>
</dbReference>
<gene>
    <name evidence="5" type="ORF">CHU93_01330</name>
</gene>
<dbReference type="PANTHER" id="PTHR43201:SF5">
    <property type="entry name" value="MEDIUM-CHAIN ACYL-COA LIGASE ACSF2, MITOCHONDRIAL"/>
    <property type="match status" value="1"/>
</dbReference>
<evidence type="ECO:0000313" key="5">
    <source>
        <dbReference type="EMBL" id="OYQ35766.1"/>
    </source>
</evidence>
<dbReference type="RefSeq" id="WP_094472418.1">
    <property type="nucleotide sequence ID" value="NZ_NOXT01000051.1"/>
</dbReference>
<dbReference type="SUPFAM" id="SSF56801">
    <property type="entry name" value="Acetyl-CoA synthetase-like"/>
    <property type="match status" value="1"/>
</dbReference>
<name>A0A255Z2S7_9SPHN</name>
<evidence type="ECO:0000256" key="1">
    <source>
        <dbReference type="ARBA" id="ARBA00006432"/>
    </source>
</evidence>
<reference evidence="5 6" key="1">
    <citation type="submission" date="2017-07" db="EMBL/GenBank/DDBJ databases">
        <title>Sandarakinorhabdus cyanobacteriorum sp. nov., a novel bacterium isolated from cyanobacterial aggregates in a eutrophic lake.</title>
        <authorList>
            <person name="Cai H."/>
        </authorList>
    </citation>
    <scope>NUCLEOTIDE SEQUENCE [LARGE SCALE GENOMIC DNA]</scope>
    <source>
        <strain evidence="5 6">TH057</strain>
    </source>
</reference>
<dbReference type="PROSITE" id="PS00455">
    <property type="entry name" value="AMP_BINDING"/>
    <property type="match status" value="1"/>
</dbReference>
<comment type="similarity">
    <text evidence="1">Belongs to the ATP-dependent AMP-binding enzyme family.</text>
</comment>
<dbReference type="InterPro" id="IPR042099">
    <property type="entry name" value="ANL_N_sf"/>
</dbReference>
<dbReference type="Gene3D" id="3.30.300.30">
    <property type="match status" value="1"/>
</dbReference>
<dbReference type="InterPro" id="IPR020845">
    <property type="entry name" value="AMP-binding_CS"/>
</dbReference>
<evidence type="ECO:0000256" key="2">
    <source>
        <dbReference type="ARBA" id="ARBA00022598"/>
    </source>
</evidence>
<feature type="domain" description="AMP-dependent synthetase/ligase" evidence="3">
    <location>
        <begin position="15"/>
        <end position="348"/>
    </location>
</feature>